<comment type="caution">
    <text evidence="6">The sequence shown here is derived from an EMBL/GenBank/DDBJ whole genome shotgun (WGS) entry which is preliminary data.</text>
</comment>
<dbReference type="SFLD" id="SFLDS00029">
    <property type="entry name" value="Radical_SAM"/>
    <property type="match status" value="1"/>
</dbReference>
<dbReference type="PROSITE" id="PS51918">
    <property type="entry name" value="RADICAL_SAM"/>
    <property type="match status" value="1"/>
</dbReference>
<evidence type="ECO:0000256" key="4">
    <source>
        <dbReference type="ARBA" id="ARBA00023014"/>
    </source>
</evidence>
<proteinExistence type="predicted"/>
<feature type="domain" description="Radical SAM core" evidence="5">
    <location>
        <begin position="35"/>
        <end position="247"/>
    </location>
</feature>
<evidence type="ECO:0000259" key="5">
    <source>
        <dbReference type="PROSITE" id="PS51918"/>
    </source>
</evidence>
<keyword evidence="3" id="KW-0408">Iron</keyword>
<dbReference type="SMART" id="SM00729">
    <property type="entry name" value="Elp3"/>
    <property type="match status" value="1"/>
</dbReference>
<dbReference type="EMBL" id="MHPJ01000001">
    <property type="protein sequence ID" value="OGZ79623.1"/>
    <property type="molecule type" value="Genomic_DNA"/>
</dbReference>
<dbReference type="CDD" id="cd01335">
    <property type="entry name" value="Radical_SAM"/>
    <property type="match status" value="1"/>
</dbReference>
<dbReference type="Pfam" id="PF04055">
    <property type="entry name" value="Radical_SAM"/>
    <property type="match status" value="1"/>
</dbReference>
<evidence type="ECO:0000256" key="2">
    <source>
        <dbReference type="ARBA" id="ARBA00022723"/>
    </source>
</evidence>
<gene>
    <name evidence="6" type="ORF">A2358_01505</name>
</gene>
<dbReference type="STRING" id="1802223.A2358_01505"/>
<dbReference type="Proteomes" id="UP000178650">
    <property type="component" value="Unassembled WGS sequence"/>
</dbReference>
<organism evidence="6 7">
    <name type="scientific">Candidatus Staskawiczbacteria bacterium RIFOXYB1_FULL_37_44</name>
    <dbReference type="NCBI Taxonomy" id="1802223"/>
    <lineage>
        <taxon>Bacteria</taxon>
        <taxon>Candidatus Staskawicziibacteriota</taxon>
    </lineage>
</organism>
<dbReference type="InterPro" id="IPR013785">
    <property type="entry name" value="Aldolase_TIM"/>
</dbReference>
<dbReference type="SUPFAM" id="SSF102114">
    <property type="entry name" value="Radical SAM enzymes"/>
    <property type="match status" value="1"/>
</dbReference>
<evidence type="ECO:0000313" key="6">
    <source>
        <dbReference type="EMBL" id="OGZ79623.1"/>
    </source>
</evidence>
<evidence type="ECO:0000256" key="1">
    <source>
        <dbReference type="ARBA" id="ARBA00022691"/>
    </source>
</evidence>
<dbReference type="SFLD" id="SFLDG01386">
    <property type="entry name" value="main_SPASM_domain-containing"/>
    <property type="match status" value="1"/>
</dbReference>
<dbReference type="GO" id="GO:0051536">
    <property type="term" value="F:iron-sulfur cluster binding"/>
    <property type="evidence" value="ECO:0007669"/>
    <property type="project" value="UniProtKB-KW"/>
</dbReference>
<sequence length="349" mass="39894">MNWKSAIKHLVFIRNKPLVIFGMAKGFFKAIVLRQNVLRTVDLAVTYNCHYKCEYCSAFLLKKEGKEVLTVEQIKNIWEQARSLGAMHINLTGGEPLMRDIDELCRIIKNFSPEKTLVSMVTNSVLVTKEKLKKLKEAGLDTLQLSIESLDPKINDRIRGIKGVTQKTTEALRFAKELGLNVCLSAVACHDNQTELKKLLDFAKKEDVFLLLNTASSVGKWQEKSEMKMVEKDIVLFEDFMKDAYVRSDTSFNFSGKSGCPGGKERIHITAYGDVITCPLVQVSYGNVLKESLQTIYKRMNRMPFIKKYSRLCKHSFDDEYYQQICRPAEQIKNPPMSVFSHPNIENID</sequence>
<dbReference type="InterPro" id="IPR007197">
    <property type="entry name" value="rSAM"/>
</dbReference>
<dbReference type="InterPro" id="IPR058240">
    <property type="entry name" value="rSAM_sf"/>
</dbReference>
<dbReference type="GO" id="GO:0003824">
    <property type="term" value="F:catalytic activity"/>
    <property type="evidence" value="ECO:0007669"/>
    <property type="project" value="InterPro"/>
</dbReference>
<keyword evidence="2" id="KW-0479">Metal-binding</keyword>
<keyword evidence="1" id="KW-0949">S-adenosyl-L-methionine</keyword>
<evidence type="ECO:0000313" key="7">
    <source>
        <dbReference type="Proteomes" id="UP000178650"/>
    </source>
</evidence>
<name>A0A1G2IY65_9BACT</name>
<dbReference type="InterPro" id="IPR023885">
    <property type="entry name" value="4Fe4S-binding_SPASM_dom"/>
</dbReference>
<dbReference type="AlphaFoldDB" id="A0A1G2IY65"/>
<dbReference type="GO" id="GO:0006783">
    <property type="term" value="P:heme biosynthetic process"/>
    <property type="evidence" value="ECO:0007669"/>
    <property type="project" value="TreeGrafter"/>
</dbReference>
<accession>A0A1G2IY65</accession>
<protein>
    <recommendedName>
        <fullName evidence="5">Radical SAM core domain-containing protein</fullName>
    </recommendedName>
</protein>
<dbReference type="InterPro" id="IPR006638">
    <property type="entry name" value="Elp3/MiaA/NifB-like_rSAM"/>
</dbReference>
<dbReference type="PANTHER" id="PTHR11228">
    <property type="entry name" value="RADICAL SAM DOMAIN PROTEIN"/>
    <property type="match status" value="1"/>
</dbReference>
<dbReference type="Gene3D" id="3.20.20.70">
    <property type="entry name" value="Aldolase class I"/>
    <property type="match status" value="1"/>
</dbReference>
<dbReference type="InterPro" id="IPR050377">
    <property type="entry name" value="Radical_SAM_PqqE_MftC-like"/>
</dbReference>
<dbReference type="Pfam" id="PF13186">
    <property type="entry name" value="SPASM"/>
    <property type="match status" value="1"/>
</dbReference>
<evidence type="ECO:0000256" key="3">
    <source>
        <dbReference type="ARBA" id="ARBA00023004"/>
    </source>
</evidence>
<dbReference type="SFLD" id="SFLDG01067">
    <property type="entry name" value="SPASM/twitch_domain_containing"/>
    <property type="match status" value="1"/>
</dbReference>
<dbReference type="PANTHER" id="PTHR11228:SF7">
    <property type="entry name" value="PQQA PEPTIDE CYCLASE"/>
    <property type="match status" value="1"/>
</dbReference>
<dbReference type="GO" id="GO:0046872">
    <property type="term" value="F:metal ion binding"/>
    <property type="evidence" value="ECO:0007669"/>
    <property type="project" value="UniProtKB-KW"/>
</dbReference>
<keyword evidence="4" id="KW-0411">Iron-sulfur</keyword>
<reference evidence="6 7" key="1">
    <citation type="journal article" date="2016" name="Nat. Commun.">
        <title>Thousands of microbial genomes shed light on interconnected biogeochemical processes in an aquifer system.</title>
        <authorList>
            <person name="Anantharaman K."/>
            <person name="Brown C.T."/>
            <person name="Hug L.A."/>
            <person name="Sharon I."/>
            <person name="Castelle C.J."/>
            <person name="Probst A.J."/>
            <person name="Thomas B.C."/>
            <person name="Singh A."/>
            <person name="Wilkins M.J."/>
            <person name="Karaoz U."/>
            <person name="Brodie E.L."/>
            <person name="Williams K.H."/>
            <person name="Hubbard S.S."/>
            <person name="Banfield J.F."/>
        </authorList>
    </citation>
    <scope>NUCLEOTIDE SEQUENCE [LARGE SCALE GENOMIC DNA]</scope>
</reference>